<dbReference type="PANTHER" id="PTHR33221:SF5">
    <property type="entry name" value="HTH-TYPE TRANSCRIPTIONAL REGULATOR ISCR"/>
    <property type="match status" value="1"/>
</dbReference>
<evidence type="ECO:0000313" key="3">
    <source>
        <dbReference type="Proteomes" id="UP000002710"/>
    </source>
</evidence>
<dbReference type="InterPro" id="IPR000944">
    <property type="entry name" value="Tscrpt_reg_Rrf2"/>
</dbReference>
<dbReference type="RefSeq" id="WP_011368865.1">
    <property type="nucleotide sequence ID" value="NC_007519.1"/>
</dbReference>
<dbReference type="InterPro" id="IPR036388">
    <property type="entry name" value="WH-like_DNA-bd_sf"/>
</dbReference>
<dbReference type="AlphaFoldDB" id="Q30WP0"/>
<dbReference type="KEGG" id="dde:Dde_3112"/>
<dbReference type="GO" id="GO:0003677">
    <property type="term" value="F:DNA binding"/>
    <property type="evidence" value="ECO:0007669"/>
    <property type="project" value="UniProtKB-KW"/>
</dbReference>
<dbReference type="PANTHER" id="PTHR33221">
    <property type="entry name" value="WINGED HELIX-TURN-HELIX TRANSCRIPTIONAL REGULATOR, RRF2 FAMILY"/>
    <property type="match status" value="1"/>
</dbReference>
<dbReference type="NCBIfam" id="TIGR00738">
    <property type="entry name" value="rrf2_super"/>
    <property type="match status" value="1"/>
</dbReference>
<keyword evidence="3" id="KW-1185">Reference proteome</keyword>
<name>Q30WP0_OLEA2</name>
<accession>Q30WP0</accession>
<organism evidence="2 3">
    <name type="scientific">Oleidesulfovibrio alaskensis (strain ATCC BAA-1058 / DSM 17464 / G20)</name>
    <name type="common">Desulfovibrio alaskensis</name>
    <dbReference type="NCBI Taxonomy" id="207559"/>
    <lineage>
        <taxon>Bacteria</taxon>
        <taxon>Pseudomonadati</taxon>
        <taxon>Thermodesulfobacteriota</taxon>
        <taxon>Desulfovibrionia</taxon>
        <taxon>Desulfovibrionales</taxon>
        <taxon>Desulfovibrionaceae</taxon>
        <taxon>Oleidesulfovibrio</taxon>
    </lineage>
</organism>
<keyword evidence="1" id="KW-0238">DNA-binding</keyword>
<dbReference type="EMBL" id="CP000112">
    <property type="protein sequence ID" value="ABB39906.1"/>
    <property type="molecule type" value="Genomic_DNA"/>
</dbReference>
<dbReference type="SUPFAM" id="SSF46785">
    <property type="entry name" value="Winged helix' DNA-binding domain"/>
    <property type="match status" value="1"/>
</dbReference>
<evidence type="ECO:0000313" key="2">
    <source>
        <dbReference type="EMBL" id="ABB39906.1"/>
    </source>
</evidence>
<dbReference type="STRING" id="207559.Dde_3112"/>
<gene>
    <name evidence="2" type="ordered locus">Dde_3112</name>
</gene>
<dbReference type="eggNOG" id="COG1959">
    <property type="taxonomic scope" value="Bacteria"/>
</dbReference>
<dbReference type="HOGENOM" id="CLU_107144_0_1_7"/>
<dbReference type="Pfam" id="PF02082">
    <property type="entry name" value="Rrf2"/>
    <property type="match status" value="1"/>
</dbReference>
<dbReference type="GO" id="GO:0003700">
    <property type="term" value="F:DNA-binding transcription factor activity"/>
    <property type="evidence" value="ECO:0007669"/>
    <property type="project" value="TreeGrafter"/>
</dbReference>
<proteinExistence type="predicted"/>
<sequence length="146" mass="16178">MKLSARTRYATRLLLDLALHDDNTPRRASMLSQSTGVTVQFIEQILKPLKKEGLVTSVRGAAGGHLLAADPQELTLGHIVRVMEGGIHMTECSRDETACERAHQCRTRQVWIRISRAMEQELEAITLSDLMQDASIIASSPADRRG</sequence>
<evidence type="ECO:0000256" key="1">
    <source>
        <dbReference type="ARBA" id="ARBA00023125"/>
    </source>
</evidence>
<dbReference type="InterPro" id="IPR036390">
    <property type="entry name" value="WH_DNA-bd_sf"/>
</dbReference>
<dbReference type="GO" id="GO:0005829">
    <property type="term" value="C:cytosol"/>
    <property type="evidence" value="ECO:0007669"/>
    <property type="project" value="TreeGrafter"/>
</dbReference>
<protein>
    <submittedName>
        <fullName evidence="2">Transcriptional regulator, BadM/Rrf2 family</fullName>
    </submittedName>
</protein>
<dbReference type="Proteomes" id="UP000002710">
    <property type="component" value="Chromosome"/>
</dbReference>
<dbReference type="Gene3D" id="1.10.10.10">
    <property type="entry name" value="Winged helix-like DNA-binding domain superfamily/Winged helix DNA-binding domain"/>
    <property type="match status" value="1"/>
</dbReference>
<dbReference type="PROSITE" id="PS51197">
    <property type="entry name" value="HTH_RRF2_2"/>
    <property type="match status" value="1"/>
</dbReference>
<dbReference type="DNASU" id="3758781"/>
<reference evidence="2 3" key="1">
    <citation type="journal article" date="2011" name="J. Bacteriol.">
        <title>Complete genome sequence and updated annotation of Desulfovibrio alaskensis G20.</title>
        <authorList>
            <person name="Hauser L.J."/>
            <person name="Land M.L."/>
            <person name="Brown S.D."/>
            <person name="Larimer F."/>
            <person name="Keller K.L."/>
            <person name="Rapp-Giles B.J."/>
            <person name="Price M.N."/>
            <person name="Lin M."/>
            <person name="Bruce D.C."/>
            <person name="Detter J.C."/>
            <person name="Tapia R."/>
            <person name="Han C.S."/>
            <person name="Goodwin L.A."/>
            <person name="Cheng J.F."/>
            <person name="Pitluck S."/>
            <person name="Copeland A."/>
            <person name="Lucas S."/>
            <person name="Nolan M."/>
            <person name="Lapidus A.L."/>
            <person name="Palumbo A.V."/>
            <person name="Wall J.D."/>
        </authorList>
    </citation>
    <scope>NUCLEOTIDE SEQUENCE [LARGE SCALE GENOMIC DNA]</scope>
    <source>
        <strain evidence="3">ATCC BAA 1058 / DSM 17464 / G20</strain>
    </source>
</reference>